<keyword evidence="3" id="KW-1185">Reference proteome</keyword>
<proteinExistence type="predicted"/>
<dbReference type="Proteomes" id="UP000663880">
    <property type="component" value="Unassembled WGS sequence"/>
</dbReference>
<organism evidence="2 3">
    <name type="scientific">Pieris macdunnoughi</name>
    <dbReference type="NCBI Taxonomy" id="345717"/>
    <lineage>
        <taxon>Eukaryota</taxon>
        <taxon>Metazoa</taxon>
        <taxon>Ecdysozoa</taxon>
        <taxon>Arthropoda</taxon>
        <taxon>Hexapoda</taxon>
        <taxon>Insecta</taxon>
        <taxon>Pterygota</taxon>
        <taxon>Neoptera</taxon>
        <taxon>Endopterygota</taxon>
        <taxon>Lepidoptera</taxon>
        <taxon>Glossata</taxon>
        <taxon>Ditrysia</taxon>
        <taxon>Papilionoidea</taxon>
        <taxon>Pieridae</taxon>
        <taxon>Pierinae</taxon>
        <taxon>Pieris</taxon>
    </lineage>
</organism>
<name>A0A821RNM1_9NEOP</name>
<feature type="chain" id="PRO_5032556140" description="Secreted protein" evidence="1">
    <location>
        <begin position="20"/>
        <end position="102"/>
    </location>
</feature>
<gene>
    <name evidence="2" type="ORF">PMACD_LOCUS6424</name>
</gene>
<protein>
    <recommendedName>
        <fullName evidence="4">Secreted protein</fullName>
    </recommendedName>
</protein>
<accession>A0A821RNM1</accession>
<dbReference type="EMBL" id="CAJOBZ010000014">
    <property type="protein sequence ID" value="CAF4843764.1"/>
    <property type="molecule type" value="Genomic_DNA"/>
</dbReference>
<comment type="caution">
    <text evidence="2">The sequence shown here is derived from an EMBL/GenBank/DDBJ whole genome shotgun (WGS) entry which is preliminary data.</text>
</comment>
<keyword evidence="1" id="KW-0732">Signal</keyword>
<dbReference type="AlphaFoldDB" id="A0A821RNM1"/>
<evidence type="ECO:0008006" key="4">
    <source>
        <dbReference type="Google" id="ProtNLM"/>
    </source>
</evidence>
<evidence type="ECO:0000256" key="1">
    <source>
        <dbReference type="SAM" id="SignalP"/>
    </source>
</evidence>
<evidence type="ECO:0000313" key="3">
    <source>
        <dbReference type="Proteomes" id="UP000663880"/>
    </source>
</evidence>
<feature type="signal peptide" evidence="1">
    <location>
        <begin position="1"/>
        <end position="19"/>
    </location>
</feature>
<dbReference type="OrthoDB" id="7397415at2759"/>
<evidence type="ECO:0000313" key="2">
    <source>
        <dbReference type="EMBL" id="CAF4843764.1"/>
    </source>
</evidence>
<reference evidence="2" key="1">
    <citation type="submission" date="2021-02" db="EMBL/GenBank/DDBJ databases">
        <authorList>
            <person name="Steward A R."/>
        </authorList>
    </citation>
    <scope>NUCLEOTIDE SEQUENCE</scope>
</reference>
<sequence length="102" mass="11349">MVKLGLAMVVGVAPVLVSWWRCQGPWLQPLLTTSPCLEKQPKPWPARRSPSLSDCLESSDEDSARSVVCHVRPKLVSLIRIISNCCVIVMVCEHCDILSHQN</sequence>